<keyword evidence="1 5" id="KW-0479">Metal-binding</keyword>
<evidence type="ECO:0000256" key="5">
    <source>
        <dbReference type="PIRSR" id="PIRSR623088-3"/>
    </source>
</evidence>
<dbReference type="VEuPathDB" id="VectorBase:BGLAX_050386"/>
<dbReference type="GO" id="GO:0007165">
    <property type="term" value="P:signal transduction"/>
    <property type="evidence" value="ECO:0007669"/>
    <property type="project" value="InterPro"/>
</dbReference>
<keyword evidence="2 6" id="KW-0378">Hydrolase</keyword>
<dbReference type="EC" id="3.1.4.-" evidence="6"/>
<dbReference type="GO" id="GO:0046872">
    <property type="term" value="F:metal ion binding"/>
    <property type="evidence" value="ECO:0007669"/>
    <property type="project" value="UniProtKB-KW"/>
</dbReference>
<gene>
    <name evidence="8" type="primary">106069684</name>
    <name evidence="11 12 13 14 15 16" type="synonym">LOC106069684</name>
</gene>
<dbReference type="OMA" id="MESGHRD"/>
<feature type="binding site" evidence="4">
    <location>
        <begin position="161"/>
        <end position="165"/>
    </location>
    <ligand>
        <name>AMP</name>
        <dbReference type="ChEBI" id="CHEBI:456215"/>
    </ligand>
</feature>
<dbReference type="Gene3D" id="1.10.1300.10">
    <property type="entry name" value="3'5'-cyclic nucleotide phosphodiesterase, catalytic domain"/>
    <property type="match status" value="1"/>
</dbReference>
<dbReference type="RefSeq" id="XP_055891139.1">
    <property type="nucleotide sequence ID" value="XM_056035164.1"/>
</dbReference>
<evidence type="ECO:0000313" key="10">
    <source>
        <dbReference type="Proteomes" id="UP001165740"/>
    </source>
</evidence>
<reference evidence="11 12" key="2">
    <citation type="submission" date="2025-04" db="UniProtKB">
        <authorList>
            <consortium name="RefSeq"/>
        </authorList>
    </citation>
    <scope>IDENTIFICATION</scope>
</reference>
<dbReference type="EnsemblMetazoa" id="BGLB021425-RD">
    <property type="protein sequence ID" value="BGLB021425-PD"/>
    <property type="gene ID" value="BGLB021425"/>
</dbReference>
<dbReference type="InterPro" id="IPR002073">
    <property type="entry name" value="PDEase_catalytic_dom"/>
</dbReference>
<evidence type="ECO:0000313" key="11">
    <source>
        <dbReference type="RefSeq" id="XP_013084861.1"/>
    </source>
</evidence>
<dbReference type="GeneID" id="106069684"/>
<feature type="binding site" evidence="5">
    <location>
        <position position="202"/>
    </location>
    <ligand>
        <name>Zn(2+)</name>
        <dbReference type="ChEBI" id="CHEBI:29105"/>
        <label>2</label>
    </ligand>
</feature>
<dbReference type="EnsemblMetazoa" id="BGLB021425-RA">
    <property type="protein sequence ID" value="BGLB021425-PA"/>
    <property type="gene ID" value="BGLB021425"/>
</dbReference>
<evidence type="ECO:0000256" key="1">
    <source>
        <dbReference type="ARBA" id="ARBA00022723"/>
    </source>
</evidence>
<dbReference type="InterPro" id="IPR023088">
    <property type="entry name" value="PDEase"/>
</dbReference>
<keyword evidence="10" id="KW-1185">Reference proteome</keyword>
<feature type="binding site" evidence="4">
    <location>
        <position position="202"/>
    </location>
    <ligand>
        <name>AMP</name>
        <dbReference type="ChEBI" id="CHEBI:456215"/>
    </ligand>
</feature>
<evidence type="ECO:0000313" key="12">
    <source>
        <dbReference type="RefSeq" id="XP_013084877.1"/>
    </source>
</evidence>
<accession>A0A2C9KMP4</accession>
<dbReference type="STRING" id="6526.A0A2C9KMP4"/>
<evidence type="ECO:0000259" key="7">
    <source>
        <dbReference type="PROSITE" id="PS51845"/>
    </source>
</evidence>
<protein>
    <recommendedName>
        <fullName evidence="6">Phosphodiesterase</fullName>
        <ecNumber evidence="6">3.1.4.-</ecNumber>
    </recommendedName>
</protein>
<evidence type="ECO:0000256" key="3">
    <source>
        <dbReference type="PIRSR" id="PIRSR623088-1"/>
    </source>
</evidence>
<dbReference type="SMART" id="SM00471">
    <property type="entry name" value="HDc"/>
    <property type="match status" value="1"/>
</dbReference>
<feature type="binding site" evidence="5">
    <location>
        <position position="201"/>
    </location>
    <ligand>
        <name>Zn(2+)</name>
        <dbReference type="ChEBI" id="CHEBI:29105"/>
        <label>1</label>
    </ligand>
</feature>
<evidence type="ECO:0000256" key="4">
    <source>
        <dbReference type="PIRSR" id="PIRSR623088-2"/>
    </source>
</evidence>
<feature type="binding site" evidence="5">
    <location>
        <position position="309"/>
    </location>
    <ligand>
        <name>Zn(2+)</name>
        <dbReference type="ChEBI" id="CHEBI:29105"/>
        <label>1</label>
    </ligand>
</feature>
<feature type="binding site" evidence="5">
    <location>
        <position position="202"/>
    </location>
    <ligand>
        <name>Zn(2+)</name>
        <dbReference type="ChEBI" id="CHEBI:29105"/>
        <label>1</label>
    </ligand>
</feature>
<evidence type="ECO:0000256" key="6">
    <source>
        <dbReference type="RuleBase" id="RU363067"/>
    </source>
</evidence>
<dbReference type="EnsemblMetazoa" id="BGLB021425-RB">
    <property type="protein sequence ID" value="BGLB021425-PB"/>
    <property type="gene ID" value="BGLB021425"/>
</dbReference>
<dbReference type="GO" id="GO:0004114">
    <property type="term" value="F:3',5'-cyclic-nucleotide phosphodiesterase activity"/>
    <property type="evidence" value="ECO:0007669"/>
    <property type="project" value="InterPro"/>
</dbReference>
<feature type="active site" description="Proton donor" evidence="3">
    <location>
        <position position="161"/>
    </location>
</feature>
<dbReference type="RefSeq" id="XP_055891140.1">
    <property type="nucleotide sequence ID" value="XM_056035165.1"/>
</dbReference>
<evidence type="ECO:0000313" key="13">
    <source>
        <dbReference type="RefSeq" id="XP_013084885.1"/>
    </source>
</evidence>
<evidence type="ECO:0000313" key="16">
    <source>
        <dbReference type="RefSeq" id="XP_055891140.1"/>
    </source>
</evidence>
<feature type="binding site" evidence="5">
    <location>
        <position position="165"/>
    </location>
    <ligand>
        <name>Zn(2+)</name>
        <dbReference type="ChEBI" id="CHEBI:29105"/>
        <label>1</label>
    </ligand>
</feature>
<dbReference type="OrthoDB" id="189220at2759"/>
<proteinExistence type="inferred from homology"/>
<name>A0A2C9KMP4_BIOGL</name>
<dbReference type="PROSITE" id="PS00126">
    <property type="entry name" value="PDEASE_I_1"/>
    <property type="match status" value="1"/>
</dbReference>
<dbReference type="AlphaFoldDB" id="A0A2C9KMP4"/>
<dbReference type="KEGG" id="bgt:106069684"/>
<dbReference type="RefSeq" id="XP_013084861.1">
    <property type="nucleotide sequence ID" value="XM_013229407.2"/>
</dbReference>
<comment type="cofactor">
    <cofactor evidence="6">
        <name>a divalent metal cation</name>
        <dbReference type="ChEBI" id="CHEBI:60240"/>
    </cofactor>
    <text evidence="6">Binds 2 divalent metal cations per subunit. Site 1 may preferentially bind zinc ions, while site 2 has a preference for magnesium and/or manganese ions.</text>
</comment>
<dbReference type="InterPro" id="IPR036971">
    <property type="entry name" value="PDEase_catalytic_dom_sf"/>
</dbReference>
<dbReference type="SUPFAM" id="SSF109604">
    <property type="entry name" value="HD-domain/PDEase-like"/>
    <property type="match status" value="1"/>
</dbReference>
<dbReference type="PANTHER" id="PTHR11347">
    <property type="entry name" value="CYCLIC NUCLEOTIDE PHOSPHODIESTERASE"/>
    <property type="match status" value="1"/>
</dbReference>
<evidence type="ECO:0000313" key="15">
    <source>
        <dbReference type="RefSeq" id="XP_055891139.1"/>
    </source>
</evidence>
<dbReference type="InterPro" id="IPR023174">
    <property type="entry name" value="PDEase_CS"/>
</dbReference>
<evidence type="ECO:0000313" key="9">
    <source>
        <dbReference type="Proteomes" id="UP000076420"/>
    </source>
</evidence>
<feature type="binding site" evidence="4">
    <location>
        <position position="309"/>
    </location>
    <ligand>
        <name>AMP</name>
        <dbReference type="ChEBI" id="CHEBI:456215"/>
    </ligand>
</feature>
<dbReference type="InterPro" id="IPR003607">
    <property type="entry name" value="HD/PDEase_dom"/>
</dbReference>
<dbReference type="Proteomes" id="UP000076420">
    <property type="component" value="Unassembled WGS sequence"/>
</dbReference>
<evidence type="ECO:0000313" key="8">
    <source>
        <dbReference type="EnsemblMetazoa" id="BGLB021425-PA"/>
    </source>
</evidence>
<evidence type="ECO:0000313" key="14">
    <source>
        <dbReference type="RefSeq" id="XP_055891138.1"/>
    </source>
</evidence>
<dbReference type="RefSeq" id="XP_013084885.1">
    <property type="nucleotide sequence ID" value="XM_013229431.2"/>
</dbReference>
<feature type="binding site" evidence="4">
    <location>
        <position position="360"/>
    </location>
    <ligand>
        <name>AMP</name>
        <dbReference type="ChEBI" id="CHEBI:456215"/>
    </ligand>
</feature>
<dbReference type="CDD" id="cd00077">
    <property type="entry name" value="HDc"/>
    <property type="match status" value="1"/>
</dbReference>
<dbReference type="VEuPathDB" id="VectorBase:BGLB021425"/>
<comment type="similarity">
    <text evidence="6">Belongs to the cyclic nucleotide phosphodiesterase family.</text>
</comment>
<dbReference type="RefSeq" id="XP_055891138.1">
    <property type="nucleotide sequence ID" value="XM_056035163.1"/>
</dbReference>
<reference evidence="8" key="1">
    <citation type="submission" date="2020-05" db="UniProtKB">
        <authorList>
            <consortium name="EnsemblMetazoa"/>
        </authorList>
    </citation>
    <scope>IDENTIFICATION</scope>
    <source>
        <strain evidence="8">BB02</strain>
    </source>
</reference>
<dbReference type="EnsemblMetazoa" id="BGLB021425-RE">
    <property type="protein sequence ID" value="BGLB021425-PE"/>
    <property type="gene ID" value="BGLB021425"/>
</dbReference>
<evidence type="ECO:0000256" key="2">
    <source>
        <dbReference type="ARBA" id="ARBA00022801"/>
    </source>
</evidence>
<dbReference type="Pfam" id="PF00233">
    <property type="entry name" value="PDEase_I"/>
    <property type="match status" value="1"/>
</dbReference>
<dbReference type="Proteomes" id="UP001165740">
    <property type="component" value="Chromosome 7"/>
</dbReference>
<dbReference type="RefSeq" id="XP_013084877.1">
    <property type="nucleotide sequence ID" value="XM_013229423.2"/>
</dbReference>
<feature type="domain" description="PDEase" evidence="7">
    <location>
        <begin position="82"/>
        <end position="414"/>
    </location>
</feature>
<dbReference type="EnsemblMetazoa" id="BGLB021425-RC">
    <property type="protein sequence ID" value="BGLB021425-PC"/>
    <property type="gene ID" value="BGLB021425"/>
</dbReference>
<organism evidence="8 9">
    <name type="scientific">Biomphalaria glabrata</name>
    <name type="common">Bloodfluke planorb</name>
    <name type="synonym">Freshwater snail</name>
    <dbReference type="NCBI Taxonomy" id="6526"/>
    <lineage>
        <taxon>Eukaryota</taxon>
        <taxon>Metazoa</taxon>
        <taxon>Spiralia</taxon>
        <taxon>Lophotrochozoa</taxon>
        <taxon>Mollusca</taxon>
        <taxon>Gastropoda</taxon>
        <taxon>Heterobranchia</taxon>
        <taxon>Euthyneura</taxon>
        <taxon>Panpulmonata</taxon>
        <taxon>Hygrophila</taxon>
        <taxon>Lymnaeoidea</taxon>
        <taxon>Planorbidae</taxon>
        <taxon>Biomphalaria</taxon>
    </lineage>
</organism>
<dbReference type="PRINTS" id="PR00387">
    <property type="entry name" value="PDIESTERASE1"/>
</dbReference>
<dbReference type="PROSITE" id="PS51845">
    <property type="entry name" value="PDEASE_I_2"/>
    <property type="match status" value="1"/>
</dbReference>
<sequence>MCQPKIMNTQKGRTMYEDEYVDSAFEWSFLELTDRMKQFISDDEHSVIYKNNLDKPVQYHRISDTGIPRRQSGEIEDADSGHKLEIPMQASVRLLEFKETINGWDFNIFTLNSLTNGHAMQAMCYEIFKSHNLLNEFHLQESQFMRFIIQVEKHYRRNPYHNATHAADVLQTVNCIIKQTGFVKLMSNLEVFCILLTAVVHDIEHTGTNNNFHNNSNSELSKLYVVSILENHHLRVGLRMMAEFKILQFLTKEMYQDFKFMMATMILSTDMANHFLLITNVKLMLLTSTKCSTRIRIQRIMMFILHAADISNPAKPWGVHKVWVSLLCEEFFLQGDKERELKLPVSPNCDRNTANIATLQIGFMQTFGRETFDVLDAMVEKEIVNAGAVYTGYKPWHSCLEENMTKWNGKWKYIKYEQIEELLIETAQHRMSIPTHQTTVRVKHRSSLNKLCCCFCCRNKPTFRQEESSYAFSIDK</sequence>